<proteinExistence type="predicted"/>
<reference evidence="2 3" key="1">
    <citation type="submission" date="2019-01" db="EMBL/GenBank/DDBJ databases">
        <title>Sequencing the genomes of 1000 actinobacteria strains.</title>
        <authorList>
            <person name="Klenk H.-P."/>
        </authorList>
    </citation>
    <scope>NUCLEOTIDE SEQUENCE [LARGE SCALE GENOMIC DNA]</scope>
    <source>
        <strain evidence="2 3">DSM 43925</strain>
    </source>
</reference>
<evidence type="ECO:0000256" key="1">
    <source>
        <dbReference type="SAM" id="MobiDB-lite"/>
    </source>
</evidence>
<gene>
    <name evidence="2" type="ORF">EDD27_1468</name>
</gene>
<feature type="compositionally biased region" description="Basic and acidic residues" evidence="1">
    <location>
        <begin position="9"/>
        <end position="29"/>
    </location>
</feature>
<protein>
    <submittedName>
        <fullName evidence="2">Uncharacterized protein</fullName>
    </submittedName>
</protein>
<comment type="caution">
    <text evidence="2">The sequence shown here is derived from an EMBL/GenBank/DDBJ whole genome shotgun (WGS) entry which is preliminary data.</text>
</comment>
<dbReference type="EMBL" id="SAUN01000001">
    <property type="protein sequence ID" value="RVX39125.1"/>
    <property type="molecule type" value="Genomic_DNA"/>
</dbReference>
<feature type="region of interest" description="Disordered" evidence="1">
    <location>
        <begin position="1"/>
        <end position="34"/>
    </location>
</feature>
<dbReference type="Proteomes" id="UP000284824">
    <property type="component" value="Unassembled WGS sequence"/>
</dbReference>
<keyword evidence="3" id="KW-1185">Reference proteome</keyword>
<evidence type="ECO:0000313" key="2">
    <source>
        <dbReference type="EMBL" id="RVX39125.1"/>
    </source>
</evidence>
<sequence length="75" mass="8615">MTTRPMNSAEKRAYNQRRHAETRQAHAAERGPQGLAELWWDQARKTARDGAARGDANAWNELAATLMHFCQRYSE</sequence>
<organism evidence="2 3">
    <name type="scientific">Nonomuraea polychroma</name>
    <dbReference type="NCBI Taxonomy" id="46176"/>
    <lineage>
        <taxon>Bacteria</taxon>
        <taxon>Bacillati</taxon>
        <taxon>Actinomycetota</taxon>
        <taxon>Actinomycetes</taxon>
        <taxon>Streptosporangiales</taxon>
        <taxon>Streptosporangiaceae</taxon>
        <taxon>Nonomuraea</taxon>
    </lineage>
</organism>
<evidence type="ECO:0000313" key="3">
    <source>
        <dbReference type="Proteomes" id="UP000284824"/>
    </source>
</evidence>
<accession>A0A438M000</accession>
<dbReference type="RefSeq" id="WP_206641301.1">
    <property type="nucleotide sequence ID" value="NZ_SAUN01000001.1"/>
</dbReference>
<name>A0A438M000_9ACTN</name>
<dbReference type="AlphaFoldDB" id="A0A438M000"/>